<evidence type="ECO:0008006" key="10">
    <source>
        <dbReference type="Google" id="ProtNLM"/>
    </source>
</evidence>
<evidence type="ECO:0000256" key="1">
    <source>
        <dbReference type="ARBA" id="ARBA00022553"/>
    </source>
</evidence>
<accession>A0A117LF77</accession>
<dbReference type="GO" id="GO:0004540">
    <property type="term" value="F:RNA nuclease activity"/>
    <property type="evidence" value="ECO:0007669"/>
    <property type="project" value="InterPro"/>
</dbReference>
<evidence type="ECO:0000313" key="6">
    <source>
        <dbReference type="EMBL" id="KUK43885.1"/>
    </source>
</evidence>
<dbReference type="AlphaFoldDB" id="A0A117LF77"/>
<comment type="similarity">
    <text evidence="5">Belongs to the HepT RNase toxin family.</text>
</comment>
<reference evidence="8 9" key="2">
    <citation type="journal article" date="2015" name="MBio">
        <title>Genome-Resolved Metagenomic Analysis Reveals Roles for Candidate Phyla and Other Microbial Community Members in Biogeochemical Transformations in Oil Reservoirs.</title>
        <authorList>
            <person name="Hu P."/>
            <person name="Tom L."/>
            <person name="Singh A."/>
            <person name="Thomas B.C."/>
            <person name="Baker B.J."/>
            <person name="Piceno Y.M."/>
            <person name="Andersen G.L."/>
            <person name="Banfield J.F."/>
        </authorList>
    </citation>
    <scope>NUCLEOTIDE SEQUENCE [LARGE SCALE GENOMIC DNA]</scope>
    <source>
        <strain evidence="6">57_489</strain>
    </source>
</reference>
<evidence type="ECO:0000256" key="4">
    <source>
        <dbReference type="ARBA" id="ARBA00022801"/>
    </source>
</evidence>
<keyword evidence="4" id="KW-0378">Hydrolase</keyword>
<dbReference type="EMBL" id="LGFT01000043">
    <property type="protein sequence ID" value="KUK43885.1"/>
    <property type="molecule type" value="Genomic_DNA"/>
</dbReference>
<proteinExistence type="inferred from homology"/>
<protein>
    <recommendedName>
        <fullName evidence="10">DUF86 domain-containing protein</fullName>
    </recommendedName>
</protein>
<dbReference type="Gene3D" id="1.20.120.580">
    <property type="entry name" value="bsu32300-like"/>
    <property type="match status" value="1"/>
</dbReference>
<dbReference type="PANTHER" id="PTHR33397:SF5">
    <property type="entry name" value="RNASE YUTE-RELATED"/>
    <property type="match status" value="1"/>
</dbReference>
<sequence>MVRRESIEERLKELDEIIQELFKYKDTSSDALKRDLSQRWIIERGLIAGASIIFDVSDHILSEEFGFFAESYEESLSGLFEKGVISEELYRQIRGLGGFRNILIHRYTGIDPDLVFENFHRGLKVFPRFAREVLAWMEMA</sequence>
<dbReference type="Pfam" id="PF01934">
    <property type="entry name" value="HepT-like"/>
    <property type="match status" value="1"/>
</dbReference>
<evidence type="ECO:0000256" key="3">
    <source>
        <dbReference type="ARBA" id="ARBA00022722"/>
    </source>
</evidence>
<gene>
    <name evidence="6" type="ORF">XD72_1741</name>
    <name evidence="7" type="ORF">XE07_0075</name>
</gene>
<keyword evidence="3" id="KW-0540">Nuclease</keyword>
<dbReference type="InterPro" id="IPR052379">
    <property type="entry name" value="Type_VII_TA_RNase"/>
</dbReference>
<dbReference type="NCBIfam" id="NF047751">
    <property type="entry name" value="HepT_toxin"/>
    <property type="match status" value="1"/>
</dbReference>
<name>A0A117LF77_9EURY</name>
<comment type="caution">
    <text evidence="6">The sequence shown here is derived from an EMBL/GenBank/DDBJ whole genome shotgun (WGS) entry which is preliminary data.</text>
</comment>
<dbReference type="InterPro" id="IPR037038">
    <property type="entry name" value="HepT-like_sf"/>
</dbReference>
<dbReference type="GO" id="GO:0016787">
    <property type="term" value="F:hydrolase activity"/>
    <property type="evidence" value="ECO:0007669"/>
    <property type="project" value="UniProtKB-KW"/>
</dbReference>
<dbReference type="PANTHER" id="PTHR33397">
    <property type="entry name" value="UPF0331 PROTEIN YUTE"/>
    <property type="match status" value="1"/>
</dbReference>
<evidence type="ECO:0000313" key="9">
    <source>
        <dbReference type="Proteomes" id="UP000057043"/>
    </source>
</evidence>
<keyword evidence="2" id="KW-1277">Toxin-antitoxin system</keyword>
<dbReference type="GO" id="GO:0110001">
    <property type="term" value="C:toxin-antitoxin complex"/>
    <property type="evidence" value="ECO:0007669"/>
    <property type="project" value="InterPro"/>
</dbReference>
<dbReference type="EMBL" id="LGHB01000001">
    <property type="protein sequence ID" value="KUK97661.1"/>
    <property type="molecule type" value="Genomic_DNA"/>
</dbReference>
<dbReference type="Proteomes" id="UP000057043">
    <property type="component" value="Unassembled WGS sequence"/>
</dbReference>
<evidence type="ECO:0000256" key="2">
    <source>
        <dbReference type="ARBA" id="ARBA00022649"/>
    </source>
</evidence>
<dbReference type="PATRIC" id="fig|301375.6.peg.1077"/>
<evidence type="ECO:0000313" key="8">
    <source>
        <dbReference type="Proteomes" id="UP000053961"/>
    </source>
</evidence>
<keyword evidence="1" id="KW-0597">Phosphoprotein</keyword>
<dbReference type="InterPro" id="IPR008201">
    <property type="entry name" value="HepT-like"/>
</dbReference>
<organism evidence="6 9">
    <name type="scientific">Methanothrix harundinacea</name>
    <dbReference type="NCBI Taxonomy" id="301375"/>
    <lineage>
        <taxon>Archaea</taxon>
        <taxon>Methanobacteriati</taxon>
        <taxon>Methanobacteriota</taxon>
        <taxon>Stenosarchaea group</taxon>
        <taxon>Methanomicrobia</taxon>
        <taxon>Methanotrichales</taxon>
        <taxon>Methanotrichaceae</taxon>
        <taxon>Methanothrix</taxon>
    </lineage>
</organism>
<evidence type="ECO:0000256" key="5">
    <source>
        <dbReference type="ARBA" id="ARBA00024207"/>
    </source>
</evidence>
<evidence type="ECO:0000313" key="7">
    <source>
        <dbReference type="EMBL" id="KUK97661.1"/>
    </source>
</evidence>
<dbReference type="Proteomes" id="UP000053961">
    <property type="component" value="Unassembled WGS sequence"/>
</dbReference>
<reference evidence="7" key="1">
    <citation type="journal article" date="2015" name="MBio">
        <title>Genome-resolved metagenomic analysis reveals roles for candidate phyla and other microbial community members in biogeochemical transformations in oil reservoirs.</title>
        <authorList>
            <person name="Hu P."/>
            <person name="Tom L."/>
            <person name="Singh A."/>
            <person name="Thomas B.C."/>
            <person name="Baker B.J."/>
            <person name="Piceno Y.M."/>
            <person name="Andersen G.L."/>
            <person name="Banfield J.F."/>
        </authorList>
    </citation>
    <scope>NUCLEOTIDE SEQUENCE [LARGE SCALE GENOMIC DNA]</scope>
    <source>
        <strain evidence="7">56_747</strain>
    </source>
</reference>